<gene>
    <name evidence="1" type="ORF">PQ477_18030</name>
</gene>
<evidence type="ECO:0000313" key="1">
    <source>
        <dbReference type="EMBL" id="WDF03370.1"/>
    </source>
</evidence>
<dbReference type="RefSeq" id="WP_274272620.1">
    <property type="nucleotide sequence ID" value="NZ_CP117834.1"/>
</dbReference>
<dbReference type="EMBL" id="CP117834">
    <property type="protein sequence ID" value="WDF03370.1"/>
    <property type="molecule type" value="Genomic_DNA"/>
</dbReference>
<accession>A0ABY7W678</accession>
<name>A0ABY7W678_9BACI</name>
<sequence length="83" mass="9494">MYPLRKLELHNKLPQLKASIEQLQETIPSSATQGAFMSVFPESRQQVVTAMENMFQRTEPEAVLEQAVEGTNRAIELYNRSNQ</sequence>
<reference evidence="1 2" key="1">
    <citation type="submission" date="2023-02" db="EMBL/GenBank/DDBJ databases">
        <authorList>
            <person name="Liu G."/>
        </authorList>
    </citation>
    <scope>NUCLEOTIDE SEQUENCE [LARGE SCALE GENOMIC DNA]</scope>
    <source>
        <strain evidence="1 2">DSM 23008</strain>
    </source>
</reference>
<keyword evidence="2" id="KW-1185">Reference proteome</keyword>
<organism evidence="1 2">
    <name type="scientific">Shouchella hunanensis</name>
    <dbReference type="NCBI Taxonomy" id="766894"/>
    <lineage>
        <taxon>Bacteria</taxon>
        <taxon>Bacillati</taxon>
        <taxon>Bacillota</taxon>
        <taxon>Bacilli</taxon>
        <taxon>Bacillales</taxon>
        <taxon>Bacillaceae</taxon>
        <taxon>Shouchella</taxon>
    </lineage>
</organism>
<evidence type="ECO:0000313" key="2">
    <source>
        <dbReference type="Proteomes" id="UP001215143"/>
    </source>
</evidence>
<dbReference type="Proteomes" id="UP001215143">
    <property type="component" value="Chromosome"/>
</dbReference>
<proteinExistence type="predicted"/>
<protein>
    <submittedName>
        <fullName evidence="1">Uncharacterized protein</fullName>
    </submittedName>
</protein>